<keyword evidence="10" id="KW-0406">Ion transport</keyword>
<dbReference type="GO" id="GO:0140114">
    <property type="term" value="P:cellular detoxification of fluoride"/>
    <property type="evidence" value="ECO:0007669"/>
    <property type="project" value="UniProtKB-UniRule"/>
</dbReference>
<organism evidence="12 13">
    <name type="scientific">Arthrobacter livingstonensis</name>
    <dbReference type="NCBI Taxonomy" id="670078"/>
    <lineage>
        <taxon>Bacteria</taxon>
        <taxon>Bacillati</taxon>
        <taxon>Actinomycetota</taxon>
        <taxon>Actinomycetes</taxon>
        <taxon>Micrococcales</taxon>
        <taxon>Micrococcaceae</taxon>
        <taxon>Arthrobacter</taxon>
    </lineage>
</organism>
<comment type="caution">
    <text evidence="12">The sequence shown here is derived from an EMBL/GenBank/DDBJ whole genome shotgun (WGS) entry which is preliminary data.</text>
</comment>
<name>A0A2V5L6F5_9MICC</name>
<keyword evidence="3 10" id="KW-0812">Transmembrane</keyword>
<feature type="binding site" evidence="10">
    <location>
        <position position="78"/>
    </location>
    <ligand>
        <name>Na(+)</name>
        <dbReference type="ChEBI" id="CHEBI:29101"/>
        <note>structural</note>
    </ligand>
</feature>
<feature type="transmembrane region" description="Helical" evidence="10">
    <location>
        <begin position="35"/>
        <end position="55"/>
    </location>
</feature>
<comment type="subcellular location">
    <subcellularLocation>
        <location evidence="1 10">Cell membrane</location>
        <topology evidence="1 10">Multi-pass membrane protein</topology>
    </subcellularLocation>
</comment>
<evidence type="ECO:0000256" key="4">
    <source>
        <dbReference type="ARBA" id="ARBA00022989"/>
    </source>
</evidence>
<dbReference type="Proteomes" id="UP000247832">
    <property type="component" value="Unassembled WGS sequence"/>
</dbReference>
<dbReference type="GO" id="GO:0005886">
    <property type="term" value="C:plasma membrane"/>
    <property type="evidence" value="ECO:0007669"/>
    <property type="project" value="UniProtKB-SubCell"/>
</dbReference>
<dbReference type="GO" id="GO:0046872">
    <property type="term" value="F:metal ion binding"/>
    <property type="evidence" value="ECO:0007669"/>
    <property type="project" value="UniProtKB-KW"/>
</dbReference>
<dbReference type="InterPro" id="IPR003691">
    <property type="entry name" value="FluC"/>
</dbReference>
<evidence type="ECO:0000256" key="6">
    <source>
        <dbReference type="ARBA" id="ARBA00023303"/>
    </source>
</evidence>
<evidence type="ECO:0000313" key="12">
    <source>
        <dbReference type="EMBL" id="PYI67121.1"/>
    </source>
</evidence>
<accession>A0A2V5L6F5</accession>
<evidence type="ECO:0000256" key="11">
    <source>
        <dbReference type="SAM" id="MobiDB-lite"/>
    </source>
</evidence>
<reference evidence="12 13" key="1">
    <citation type="submission" date="2018-05" db="EMBL/GenBank/DDBJ databases">
        <title>Genetic diversity of glacier-inhabiting Cryobacterium bacteria in China and description of Cryobacterium mengkeensis sp. nov. and Arthrobacter glacialis sp. nov.</title>
        <authorList>
            <person name="Liu Q."/>
            <person name="Xin Y.-H."/>
        </authorList>
    </citation>
    <scope>NUCLEOTIDE SEQUENCE [LARGE SCALE GENOMIC DNA]</scope>
    <source>
        <strain evidence="12 13">LI2</strain>
    </source>
</reference>
<protein>
    <recommendedName>
        <fullName evidence="10">Fluoride-specific ion channel FluC</fullName>
    </recommendedName>
</protein>
<keyword evidence="6 10" id="KW-0407">Ion channel</keyword>
<evidence type="ECO:0000256" key="8">
    <source>
        <dbReference type="ARBA" id="ARBA00035585"/>
    </source>
</evidence>
<proteinExistence type="inferred from homology"/>
<dbReference type="AlphaFoldDB" id="A0A2V5L6F5"/>
<evidence type="ECO:0000256" key="5">
    <source>
        <dbReference type="ARBA" id="ARBA00023136"/>
    </source>
</evidence>
<gene>
    <name evidence="10" type="primary">fluC</name>
    <name evidence="10" type="synonym">crcB</name>
    <name evidence="12" type="ORF">CVV68_11580</name>
</gene>
<evidence type="ECO:0000256" key="9">
    <source>
        <dbReference type="ARBA" id="ARBA00049940"/>
    </source>
</evidence>
<keyword evidence="4 10" id="KW-1133">Transmembrane helix</keyword>
<keyword evidence="10" id="KW-0479">Metal-binding</keyword>
<dbReference type="OrthoDB" id="4408652at2"/>
<feature type="transmembrane region" description="Helical" evidence="10">
    <location>
        <begin position="76"/>
        <end position="96"/>
    </location>
</feature>
<feature type="compositionally biased region" description="Polar residues" evidence="11">
    <location>
        <begin position="136"/>
        <end position="149"/>
    </location>
</feature>
<comment type="function">
    <text evidence="9 10">Fluoride-specific ion channel. Important for reducing fluoride concentration in the cell, thus reducing its toxicity.</text>
</comment>
<dbReference type="EMBL" id="QJVD01000011">
    <property type="protein sequence ID" value="PYI67121.1"/>
    <property type="molecule type" value="Genomic_DNA"/>
</dbReference>
<evidence type="ECO:0000256" key="10">
    <source>
        <dbReference type="HAMAP-Rule" id="MF_00454"/>
    </source>
</evidence>
<dbReference type="HAMAP" id="MF_00454">
    <property type="entry name" value="FluC"/>
    <property type="match status" value="1"/>
</dbReference>
<evidence type="ECO:0000256" key="3">
    <source>
        <dbReference type="ARBA" id="ARBA00022692"/>
    </source>
</evidence>
<keyword evidence="2 10" id="KW-1003">Cell membrane</keyword>
<keyword evidence="10" id="KW-0915">Sodium</keyword>
<keyword evidence="5 10" id="KW-0472">Membrane</keyword>
<comment type="catalytic activity">
    <reaction evidence="8">
        <text>fluoride(in) = fluoride(out)</text>
        <dbReference type="Rhea" id="RHEA:76159"/>
        <dbReference type="ChEBI" id="CHEBI:17051"/>
    </reaction>
    <physiologicalReaction direction="left-to-right" evidence="8">
        <dbReference type="Rhea" id="RHEA:76160"/>
    </physiologicalReaction>
</comment>
<evidence type="ECO:0000256" key="1">
    <source>
        <dbReference type="ARBA" id="ARBA00004651"/>
    </source>
</evidence>
<evidence type="ECO:0000256" key="7">
    <source>
        <dbReference type="ARBA" id="ARBA00035120"/>
    </source>
</evidence>
<feature type="region of interest" description="Disordered" evidence="11">
    <location>
        <begin position="135"/>
        <end position="155"/>
    </location>
</feature>
<keyword evidence="10" id="KW-0813">Transport</keyword>
<dbReference type="Pfam" id="PF02537">
    <property type="entry name" value="CRCB"/>
    <property type="match status" value="1"/>
</dbReference>
<dbReference type="GO" id="GO:0062054">
    <property type="term" value="F:fluoride channel activity"/>
    <property type="evidence" value="ECO:0007669"/>
    <property type="project" value="UniProtKB-UniRule"/>
</dbReference>
<feature type="transmembrane region" description="Helical" evidence="10">
    <location>
        <begin position="108"/>
        <end position="129"/>
    </location>
</feature>
<comment type="similarity">
    <text evidence="7 10">Belongs to the fluoride channel Fluc/FEX (TC 1.A.43) family.</text>
</comment>
<evidence type="ECO:0000313" key="13">
    <source>
        <dbReference type="Proteomes" id="UP000247832"/>
    </source>
</evidence>
<keyword evidence="13" id="KW-1185">Reference proteome</keyword>
<comment type="activity regulation">
    <text evidence="10">Na(+) is not transported, but it plays an essential structural role and its presence is essential for fluoride channel function.</text>
</comment>
<sequence>MRPQSLALVALGGTFGAAAREGLVLSVPDAGHLPWAIVIANLAGAFLLGLLYEALNRSIPGRARGPRLRLLLGTGFCGGFTTYSTLAVGAVALAGWGGGPAAPGLGWAAGYAFGTVLAGALATWCGILAGSRRTDTSAAASPGSNSTGANAGDVR</sequence>
<evidence type="ECO:0000256" key="2">
    <source>
        <dbReference type="ARBA" id="ARBA00022475"/>
    </source>
</evidence>
<feature type="binding site" evidence="10">
    <location>
        <position position="81"/>
    </location>
    <ligand>
        <name>Na(+)</name>
        <dbReference type="ChEBI" id="CHEBI:29101"/>
        <note>structural</note>
    </ligand>
</feature>